<dbReference type="RefSeq" id="WP_017984533.1">
    <property type="nucleotide sequence ID" value="NZ_AQUL01000001.1"/>
</dbReference>
<dbReference type="PROSITE" id="PS50801">
    <property type="entry name" value="STAS"/>
    <property type="match status" value="1"/>
</dbReference>
<evidence type="ECO:0000256" key="2">
    <source>
        <dbReference type="RuleBase" id="RU003749"/>
    </source>
</evidence>
<proteinExistence type="inferred from homology"/>
<dbReference type="STRING" id="1068978.AMETH_5603"/>
<reference evidence="4 5" key="1">
    <citation type="submission" date="2014-07" db="EMBL/GenBank/DDBJ databases">
        <title>Whole Genome Sequence of the Amycolatopsis methanolica 239.</title>
        <authorList>
            <person name="Tang B."/>
        </authorList>
    </citation>
    <scope>NUCLEOTIDE SEQUENCE [LARGE SCALE GENOMIC DNA]</scope>
    <source>
        <strain evidence="4 5">239</strain>
    </source>
</reference>
<name>A0A076N4H0_AMYME</name>
<evidence type="ECO:0000313" key="5">
    <source>
        <dbReference type="Proteomes" id="UP000062973"/>
    </source>
</evidence>
<dbReference type="AlphaFoldDB" id="A0A076N4H0"/>
<dbReference type="Pfam" id="PF01740">
    <property type="entry name" value="STAS"/>
    <property type="match status" value="1"/>
</dbReference>
<dbReference type="PATRIC" id="fig|1068978.7.peg.6020"/>
<dbReference type="SUPFAM" id="SSF52091">
    <property type="entry name" value="SpoIIaa-like"/>
    <property type="match status" value="1"/>
</dbReference>
<protein>
    <recommendedName>
        <fullName evidence="2">Anti-sigma factor antagonist</fullName>
    </recommendedName>
</protein>
<accession>A0A076N4H0</accession>
<evidence type="ECO:0000313" key="4">
    <source>
        <dbReference type="EMBL" id="AIJ25695.1"/>
    </source>
</evidence>
<dbReference type="EMBL" id="CP009110">
    <property type="protein sequence ID" value="AIJ25695.1"/>
    <property type="molecule type" value="Genomic_DNA"/>
</dbReference>
<organism evidence="4 5">
    <name type="scientific">Amycolatopsis methanolica 239</name>
    <dbReference type="NCBI Taxonomy" id="1068978"/>
    <lineage>
        <taxon>Bacteria</taxon>
        <taxon>Bacillati</taxon>
        <taxon>Actinomycetota</taxon>
        <taxon>Actinomycetes</taxon>
        <taxon>Pseudonocardiales</taxon>
        <taxon>Pseudonocardiaceae</taxon>
        <taxon>Amycolatopsis</taxon>
        <taxon>Amycolatopsis methanolica group</taxon>
    </lineage>
</organism>
<dbReference type="HOGENOM" id="CLU_115403_3_1_11"/>
<sequence>MTTELRVTRRLVDGAIVISAAGDVDLTSAPDLESEVQTACAEARPPGPLVVDLSGVTFLGSIGLSLLVNAQQKCEENSVELRVVATSRAVLRPLEVTRLDEQLRITSSLEEAVAPPATEAS</sequence>
<keyword evidence="5" id="KW-1185">Reference proteome</keyword>
<dbReference type="OrthoDB" id="3634873at2"/>
<dbReference type="eggNOG" id="COG1366">
    <property type="taxonomic scope" value="Bacteria"/>
</dbReference>
<dbReference type="GO" id="GO:0043856">
    <property type="term" value="F:anti-sigma factor antagonist activity"/>
    <property type="evidence" value="ECO:0007669"/>
    <property type="project" value="InterPro"/>
</dbReference>
<evidence type="ECO:0000259" key="3">
    <source>
        <dbReference type="PROSITE" id="PS50801"/>
    </source>
</evidence>
<gene>
    <name evidence="4" type="ORF">AMETH_5603</name>
</gene>
<dbReference type="CDD" id="cd07043">
    <property type="entry name" value="STAS_anti-anti-sigma_factors"/>
    <property type="match status" value="1"/>
</dbReference>
<dbReference type="KEGG" id="amq:AMETH_5603"/>
<dbReference type="InterPro" id="IPR002645">
    <property type="entry name" value="STAS_dom"/>
</dbReference>
<dbReference type="NCBIfam" id="TIGR00377">
    <property type="entry name" value="ant_ant_sig"/>
    <property type="match status" value="1"/>
</dbReference>
<dbReference type="PANTHER" id="PTHR33495">
    <property type="entry name" value="ANTI-SIGMA FACTOR ANTAGONIST TM_1081-RELATED-RELATED"/>
    <property type="match status" value="1"/>
</dbReference>
<dbReference type="PANTHER" id="PTHR33495:SF13">
    <property type="entry name" value="ANTI-SIGMA-F FACTOR ANTAGONIST RSFB"/>
    <property type="match status" value="1"/>
</dbReference>
<feature type="domain" description="STAS" evidence="3">
    <location>
        <begin position="5"/>
        <end position="116"/>
    </location>
</feature>
<dbReference type="Proteomes" id="UP000062973">
    <property type="component" value="Chromosome"/>
</dbReference>
<evidence type="ECO:0000256" key="1">
    <source>
        <dbReference type="ARBA" id="ARBA00009013"/>
    </source>
</evidence>
<dbReference type="InterPro" id="IPR036513">
    <property type="entry name" value="STAS_dom_sf"/>
</dbReference>
<dbReference type="InterPro" id="IPR003658">
    <property type="entry name" value="Anti-sigma_ant"/>
</dbReference>
<comment type="similarity">
    <text evidence="1 2">Belongs to the anti-sigma-factor antagonist family.</text>
</comment>
<dbReference type="Gene3D" id="3.30.750.24">
    <property type="entry name" value="STAS domain"/>
    <property type="match status" value="1"/>
</dbReference>